<dbReference type="AlphaFoldDB" id="A0AAP0MLW8"/>
<sequence>MLVSYADASLISQSYKFLVHGEGPLKPNVSDGFGIIRQRCNRGWRASGPLRDVAGLPAHGSKKTGPKSS</sequence>
<accession>A0AAP0MLW8</accession>
<feature type="region of interest" description="Disordered" evidence="1">
    <location>
        <begin position="49"/>
        <end position="69"/>
    </location>
</feature>
<keyword evidence="3" id="KW-1185">Reference proteome</keyword>
<feature type="compositionally biased region" description="Basic residues" evidence="1">
    <location>
        <begin position="60"/>
        <end position="69"/>
    </location>
</feature>
<reference evidence="2 3" key="1">
    <citation type="submission" date="2024-05" db="EMBL/GenBank/DDBJ databases">
        <title>Haplotype-resolved chromosome-level genome assembly of Huyou (Citrus changshanensis).</title>
        <authorList>
            <person name="Miao C."/>
            <person name="Chen W."/>
            <person name="Wu Y."/>
            <person name="Wang L."/>
            <person name="Zhao S."/>
            <person name="Grierson D."/>
            <person name="Xu C."/>
            <person name="Chen K."/>
        </authorList>
    </citation>
    <scope>NUCLEOTIDE SEQUENCE [LARGE SCALE GENOMIC DNA]</scope>
    <source>
        <strain evidence="2">01-14</strain>
        <tissue evidence="2">Leaf</tissue>
    </source>
</reference>
<gene>
    <name evidence="2" type="ORF">WN944_007875</name>
</gene>
<dbReference type="Proteomes" id="UP001428341">
    <property type="component" value="Unassembled WGS sequence"/>
</dbReference>
<dbReference type="EMBL" id="JBCGBO010000003">
    <property type="protein sequence ID" value="KAK9215869.1"/>
    <property type="molecule type" value="Genomic_DNA"/>
</dbReference>
<protein>
    <submittedName>
        <fullName evidence="2">Uncharacterized protein</fullName>
    </submittedName>
</protein>
<organism evidence="2 3">
    <name type="scientific">Citrus x changshan-huyou</name>
    <dbReference type="NCBI Taxonomy" id="2935761"/>
    <lineage>
        <taxon>Eukaryota</taxon>
        <taxon>Viridiplantae</taxon>
        <taxon>Streptophyta</taxon>
        <taxon>Embryophyta</taxon>
        <taxon>Tracheophyta</taxon>
        <taxon>Spermatophyta</taxon>
        <taxon>Magnoliopsida</taxon>
        <taxon>eudicotyledons</taxon>
        <taxon>Gunneridae</taxon>
        <taxon>Pentapetalae</taxon>
        <taxon>rosids</taxon>
        <taxon>malvids</taxon>
        <taxon>Sapindales</taxon>
        <taxon>Rutaceae</taxon>
        <taxon>Aurantioideae</taxon>
        <taxon>Citrus</taxon>
    </lineage>
</organism>
<proteinExistence type="predicted"/>
<comment type="caution">
    <text evidence="2">The sequence shown here is derived from an EMBL/GenBank/DDBJ whole genome shotgun (WGS) entry which is preliminary data.</text>
</comment>
<name>A0AAP0MLW8_9ROSI</name>
<evidence type="ECO:0000256" key="1">
    <source>
        <dbReference type="SAM" id="MobiDB-lite"/>
    </source>
</evidence>
<evidence type="ECO:0000313" key="3">
    <source>
        <dbReference type="Proteomes" id="UP001428341"/>
    </source>
</evidence>
<evidence type="ECO:0000313" key="2">
    <source>
        <dbReference type="EMBL" id="KAK9215869.1"/>
    </source>
</evidence>